<accession>A0AAW2EIH2</accession>
<protein>
    <submittedName>
        <fullName evidence="2">Uncharacterized protein</fullName>
    </submittedName>
</protein>
<keyword evidence="1" id="KW-0812">Transmembrane</keyword>
<comment type="caution">
    <text evidence="2">The sequence shown here is derived from an EMBL/GenBank/DDBJ whole genome shotgun (WGS) entry which is preliminary data.</text>
</comment>
<sequence>MNFSERYFVHACTCSTCVQDVIRSLIFPADIAVARFRLLLKLSIAPSSITLNRRDARNKTVTTLYLSFAIAALAVFSR</sequence>
<evidence type="ECO:0000313" key="2">
    <source>
        <dbReference type="EMBL" id="KAL0103524.1"/>
    </source>
</evidence>
<proteinExistence type="predicted"/>
<reference evidence="2 3" key="1">
    <citation type="submission" date="2023-03" db="EMBL/GenBank/DDBJ databases">
        <title>High recombination rates correlate with genetic variation in Cardiocondyla obscurior ants.</title>
        <authorList>
            <person name="Errbii M."/>
        </authorList>
    </citation>
    <scope>NUCLEOTIDE SEQUENCE [LARGE SCALE GENOMIC DNA]</scope>
    <source>
        <strain evidence="2">Alpha-2009</strain>
        <tissue evidence="2">Whole body</tissue>
    </source>
</reference>
<evidence type="ECO:0000313" key="3">
    <source>
        <dbReference type="Proteomes" id="UP001430953"/>
    </source>
</evidence>
<keyword evidence="1" id="KW-0472">Membrane</keyword>
<evidence type="ECO:0000256" key="1">
    <source>
        <dbReference type="SAM" id="Phobius"/>
    </source>
</evidence>
<dbReference type="Proteomes" id="UP001430953">
    <property type="component" value="Unassembled WGS sequence"/>
</dbReference>
<name>A0AAW2EIH2_9HYME</name>
<keyword evidence="1" id="KW-1133">Transmembrane helix</keyword>
<organism evidence="2 3">
    <name type="scientific">Cardiocondyla obscurior</name>
    <dbReference type="NCBI Taxonomy" id="286306"/>
    <lineage>
        <taxon>Eukaryota</taxon>
        <taxon>Metazoa</taxon>
        <taxon>Ecdysozoa</taxon>
        <taxon>Arthropoda</taxon>
        <taxon>Hexapoda</taxon>
        <taxon>Insecta</taxon>
        <taxon>Pterygota</taxon>
        <taxon>Neoptera</taxon>
        <taxon>Endopterygota</taxon>
        <taxon>Hymenoptera</taxon>
        <taxon>Apocrita</taxon>
        <taxon>Aculeata</taxon>
        <taxon>Formicoidea</taxon>
        <taxon>Formicidae</taxon>
        <taxon>Myrmicinae</taxon>
        <taxon>Cardiocondyla</taxon>
    </lineage>
</organism>
<keyword evidence="3" id="KW-1185">Reference proteome</keyword>
<gene>
    <name evidence="2" type="ORF">PUN28_017653</name>
</gene>
<dbReference type="AlphaFoldDB" id="A0AAW2EIH2"/>
<feature type="transmembrane region" description="Helical" evidence="1">
    <location>
        <begin position="60"/>
        <end position="77"/>
    </location>
</feature>
<dbReference type="EMBL" id="JADYXP020000021">
    <property type="protein sequence ID" value="KAL0103524.1"/>
    <property type="molecule type" value="Genomic_DNA"/>
</dbReference>